<evidence type="ECO:0000313" key="2">
    <source>
        <dbReference type="Proteomes" id="UP000007841"/>
    </source>
</evidence>
<accession>A0A0H3H2X5</accession>
<name>A0A0H3H2X5_KLEPH</name>
<keyword evidence="2" id="KW-1185">Reference proteome</keyword>
<organism evidence="1 2">
    <name type="scientific">Klebsiella pneumoniae subsp. pneumoniae (strain HS11286)</name>
    <dbReference type="NCBI Taxonomy" id="1125630"/>
    <lineage>
        <taxon>Bacteria</taxon>
        <taxon>Pseudomonadati</taxon>
        <taxon>Pseudomonadota</taxon>
        <taxon>Gammaproteobacteria</taxon>
        <taxon>Enterobacterales</taxon>
        <taxon>Enterobacteriaceae</taxon>
        <taxon>Klebsiella/Raoultella group</taxon>
        <taxon>Klebsiella</taxon>
        <taxon>Klebsiella pneumoniae complex</taxon>
    </lineage>
</organism>
<dbReference type="KEGG" id="kpm:KPHS_44760"/>
<proteinExistence type="predicted"/>
<dbReference type="RefSeq" id="WP_004151760.1">
    <property type="nucleotide sequence ID" value="NC_016845.1"/>
</dbReference>
<dbReference type="RefSeq" id="YP_005228776.1">
    <property type="nucleotide sequence ID" value="NC_016845.1"/>
</dbReference>
<reference evidence="1 2" key="1">
    <citation type="journal article" date="2012" name="J. Bacteriol.">
        <title>Complete genome sequence of Klebsiella pneumoniae subsp. pneumoniae HS11286, a multidrug-resistant strain isolated from human sputum.</title>
        <authorList>
            <person name="Liu P."/>
            <person name="Li P."/>
            <person name="Jiang X."/>
            <person name="Bi D."/>
            <person name="Xie Y."/>
            <person name="Tai C."/>
            <person name="Deng Z."/>
            <person name="Rajakumar K."/>
            <person name="Ou H.Y."/>
        </authorList>
    </citation>
    <scope>NUCLEOTIDE SEQUENCE [LARGE SCALE GENOMIC DNA]</scope>
    <source>
        <strain evidence="1 2">HS11286</strain>
    </source>
</reference>
<sequence>MNTYEMLSISITSPAWEAAVDFSSSVESAIASQNRLVKEALNVWEHRQNSETGQVTFQLIVFTRTGGSVTAHIEKFTVKRVGCCLMVSLATA</sequence>
<dbReference type="PATRIC" id="fig|1125630.4.peg.4373"/>
<protein>
    <submittedName>
        <fullName evidence="1">Uncharacterized protein</fullName>
    </submittedName>
</protein>
<evidence type="ECO:0000313" key="1">
    <source>
        <dbReference type="EMBL" id="AEW63174.1"/>
    </source>
</evidence>
<dbReference type="AlphaFoldDB" id="A0A0H3H2X5"/>
<gene>
    <name evidence="1" type="ordered locus">KPHS_44760</name>
</gene>
<dbReference type="Proteomes" id="UP000007841">
    <property type="component" value="Chromosome"/>
</dbReference>
<dbReference type="GeneID" id="11849529"/>
<dbReference type="EMBL" id="CP003200">
    <property type="protein sequence ID" value="AEW63174.1"/>
    <property type="molecule type" value="Genomic_DNA"/>
</dbReference>
<dbReference type="HOGENOM" id="CLU_2409391_0_0_6"/>